<evidence type="ECO:0000259" key="5">
    <source>
        <dbReference type="SMART" id="SM00849"/>
    </source>
</evidence>
<dbReference type="Pfam" id="PF00753">
    <property type="entry name" value="Lactamase_B"/>
    <property type="match status" value="1"/>
</dbReference>
<proteinExistence type="predicted"/>
<sequence length="210" mass="22375">MKIERIPAGVYAANCYVISSEETQKGVIVDPGGSVDKISGYLEENGIEPVMILLTHAHGDHIMGVPELKQYYPVKLGVHKGDLEMLANASVNLSSQMTGPTVGIEPDFTFEDGDVLTAGDLKFEVIHTPGHSLGGVCFVIGDYVITGDTLFAGSIGRTDLTGGDYDTLIDSIANKLLSLSDDLVVLPGHGPASTIGKERFGNPFLRGRWT</sequence>
<comment type="cofactor">
    <cofactor evidence="1">
        <name>Zn(2+)</name>
        <dbReference type="ChEBI" id="CHEBI:29105"/>
    </cofactor>
</comment>
<dbReference type="OrthoDB" id="9802248at2"/>
<evidence type="ECO:0000256" key="1">
    <source>
        <dbReference type="ARBA" id="ARBA00001947"/>
    </source>
</evidence>
<dbReference type="STRING" id="1120920.SAMN03080599_01235"/>
<keyword evidence="3" id="KW-0378">Hydrolase</keyword>
<evidence type="ECO:0000256" key="3">
    <source>
        <dbReference type="ARBA" id="ARBA00022801"/>
    </source>
</evidence>
<dbReference type="SUPFAM" id="SSF56281">
    <property type="entry name" value="Metallo-hydrolase/oxidoreductase"/>
    <property type="match status" value="1"/>
</dbReference>
<protein>
    <submittedName>
        <fullName evidence="6">Glyoxylase, beta-lactamase superfamily II</fullName>
    </submittedName>
</protein>
<evidence type="ECO:0000313" key="7">
    <source>
        <dbReference type="Proteomes" id="UP000199208"/>
    </source>
</evidence>
<dbReference type="RefSeq" id="WP_092590022.1">
    <property type="nucleotide sequence ID" value="NZ_FMWL01000004.1"/>
</dbReference>
<dbReference type="CDD" id="cd06262">
    <property type="entry name" value="metallo-hydrolase-like_MBL-fold"/>
    <property type="match status" value="1"/>
</dbReference>
<dbReference type="InterPro" id="IPR036866">
    <property type="entry name" value="RibonucZ/Hydroxyglut_hydro"/>
</dbReference>
<dbReference type="SMART" id="SM00849">
    <property type="entry name" value="Lactamase_B"/>
    <property type="match status" value="1"/>
</dbReference>
<dbReference type="GO" id="GO:0016787">
    <property type="term" value="F:hydrolase activity"/>
    <property type="evidence" value="ECO:0007669"/>
    <property type="project" value="UniProtKB-KW"/>
</dbReference>
<dbReference type="EMBL" id="FMWL01000004">
    <property type="protein sequence ID" value="SCZ78376.1"/>
    <property type="molecule type" value="Genomic_DNA"/>
</dbReference>
<name>A0A1G5RWF0_9FIRM</name>
<keyword evidence="2" id="KW-0479">Metal-binding</keyword>
<organism evidence="6 7">
    <name type="scientific">Acidaminobacter hydrogenoformans DSM 2784</name>
    <dbReference type="NCBI Taxonomy" id="1120920"/>
    <lineage>
        <taxon>Bacteria</taxon>
        <taxon>Bacillati</taxon>
        <taxon>Bacillota</taxon>
        <taxon>Clostridia</taxon>
        <taxon>Peptostreptococcales</taxon>
        <taxon>Acidaminobacteraceae</taxon>
        <taxon>Acidaminobacter</taxon>
    </lineage>
</organism>
<dbReference type="AlphaFoldDB" id="A0A1G5RWF0"/>
<dbReference type="Proteomes" id="UP000199208">
    <property type="component" value="Unassembled WGS sequence"/>
</dbReference>
<evidence type="ECO:0000256" key="2">
    <source>
        <dbReference type="ARBA" id="ARBA00022723"/>
    </source>
</evidence>
<dbReference type="PANTHER" id="PTHR46233:SF3">
    <property type="entry name" value="HYDROXYACYLGLUTATHIONE HYDROLASE GLOC"/>
    <property type="match status" value="1"/>
</dbReference>
<gene>
    <name evidence="6" type="ORF">SAMN03080599_01235</name>
</gene>
<dbReference type="InterPro" id="IPR051453">
    <property type="entry name" value="MBL_Glyoxalase_II"/>
</dbReference>
<dbReference type="Gene3D" id="3.60.15.10">
    <property type="entry name" value="Ribonuclease Z/Hydroxyacylglutathione hydrolase-like"/>
    <property type="match status" value="1"/>
</dbReference>
<dbReference type="InterPro" id="IPR001279">
    <property type="entry name" value="Metallo-B-lactamas"/>
</dbReference>
<dbReference type="PANTHER" id="PTHR46233">
    <property type="entry name" value="HYDROXYACYLGLUTATHIONE HYDROLASE GLOC"/>
    <property type="match status" value="1"/>
</dbReference>
<feature type="domain" description="Metallo-beta-lactamase" evidence="5">
    <location>
        <begin position="12"/>
        <end position="189"/>
    </location>
</feature>
<reference evidence="6 7" key="1">
    <citation type="submission" date="2016-10" db="EMBL/GenBank/DDBJ databases">
        <authorList>
            <person name="de Groot N.N."/>
        </authorList>
    </citation>
    <scope>NUCLEOTIDE SEQUENCE [LARGE SCALE GENOMIC DNA]</scope>
    <source>
        <strain evidence="6 7">DSM 2784</strain>
    </source>
</reference>
<keyword evidence="4" id="KW-0862">Zinc</keyword>
<keyword evidence="7" id="KW-1185">Reference proteome</keyword>
<dbReference type="GO" id="GO:0046872">
    <property type="term" value="F:metal ion binding"/>
    <property type="evidence" value="ECO:0007669"/>
    <property type="project" value="UniProtKB-KW"/>
</dbReference>
<accession>A0A1G5RWF0</accession>
<evidence type="ECO:0000313" key="6">
    <source>
        <dbReference type="EMBL" id="SCZ78376.1"/>
    </source>
</evidence>
<evidence type="ECO:0000256" key="4">
    <source>
        <dbReference type="ARBA" id="ARBA00022833"/>
    </source>
</evidence>